<feature type="region of interest" description="Disordered" evidence="3">
    <location>
        <begin position="1191"/>
        <end position="1279"/>
    </location>
</feature>
<evidence type="ECO:0000313" key="6">
    <source>
        <dbReference type="Proteomes" id="UP001151760"/>
    </source>
</evidence>
<sequence length="1279" mass="143128">MTYKCIRAWREPMLKKLYILLLNISQLTYKIHHNIPYASPSVSTFSFPSTTEPVFSVSTSEPVFESPNHSQTSQTTQSQQLQQYHTTTVSNNNAKFPYLKKEEYETWAMKMEYWIMNSDHNLWNIVLNGNSRKKTGRDPKGNIMILPPVSVEEHIAVQRETKARTILLQSLPEDHMADFHHLDDARDIWLAVKARFGGNDESKKMRKSMLKQEFSEFRVSESEGLHKGYDRFQKILSQLNQMQAKPDNEDCNMKFLRALPPSWSQVAITLKTKGGLDYLSFDDLYNKLRTLEIDVKGGSSYDSRGTSAPTHSAFISAASTNSKMSYPDQSHSTTFTSASSSPAASSNVIENVLHSFVAESDPQQQITYEDFDQIGKLDLEELDIKWQMAMLSVRINRFEKKAGRKMKFNNKDAARFDKKKVKCYKCSELGHFARECTGKQLDSKARYSSFKLKELDKSEEPKALLSVDSMLNWSDHEGEDVENGAAQVYGMIAGAEDDAASSDATGDVADDVSNAAAEFALMGISSQVHTCPFGCEHLYAELKKEFDNLEVQYKECYIQVQAYKSTLQTLEQQKGWYQSNQLALEERIRILTANLENTTNMLRYTEKLNEQAKLENLNDKVKLEESNARFDKWKESSKNLVKLINSSMSSRSRFGLGFGDTFGSDEVFDLSAPSIFDSSPKDVAEKPLNDRFVKTVGMHAVPPPITGTFMPPSNKPDLDDTQFTYGSKSNNYSESNSVSNDFVSCDNSDKSSDSETTDFASCVSSVKSSSSKTNEPLASAPSSVDFKTVSETADQQSNSTNDDSSFSFKENVKPPRNLCNKSGINSRSFCKRKSFGSKTCFVCSSKFHLIKDYDFYEKQLELHNKPMWNNVANIPSFVPKAASVPAGSRNKPTSVPAGRKFYAEGRCGNDVSHQAGCFLENSKAKYCNGDPRINGDLNQSTWFKSLNDPSKAGQSGSQSFKKEQSSTVSILSDFKPEGGVTCLLAKASLAESTTWHRRMAHVNFKNMNKLAKHGLAYLQGHTAVRTISAASPVILIDLFGLLPSEGIVLKGLEGITVMPEPINKRGLKKKEKPIIRGSRNYAAALCCYYVFGLKACLRNKAKVWWAKVHRPIGRGIVYDEDLMGYNLDDGLVGAGVKAWLWAKGGMAIDLAASYGIVKGGREWRKNNSYLHLRNTKVSSMMASIDEDVEKSSLADQDDVGSGGSSSAQNKSRKYRDLSGSKTRHLPHILRFAPIPLQRVTPSSRSSRSSDHRRSRDASPDYDRCEGRNVSLRYSDDRDY</sequence>
<organism evidence="5 6">
    <name type="scientific">Tanacetum coccineum</name>
    <dbReference type="NCBI Taxonomy" id="301880"/>
    <lineage>
        <taxon>Eukaryota</taxon>
        <taxon>Viridiplantae</taxon>
        <taxon>Streptophyta</taxon>
        <taxon>Embryophyta</taxon>
        <taxon>Tracheophyta</taxon>
        <taxon>Spermatophyta</taxon>
        <taxon>Magnoliopsida</taxon>
        <taxon>eudicotyledons</taxon>
        <taxon>Gunneridae</taxon>
        <taxon>Pentapetalae</taxon>
        <taxon>asterids</taxon>
        <taxon>campanulids</taxon>
        <taxon>Asterales</taxon>
        <taxon>Asteraceae</taxon>
        <taxon>Asteroideae</taxon>
        <taxon>Anthemideae</taxon>
        <taxon>Anthemidinae</taxon>
        <taxon>Tanacetum</taxon>
    </lineage>
</organism>
<feature type="coiled-coil region" evidence="2">
    <location>
        <begin position="539"/>
        <end position="573"/>
    </location>
</feature>
<feature type="compositionally biased region" description="Low complexity" evidence="3">
    <location>
        <begin position="727"/>
        <end position="737"/>
    </location>
</feature>
<dbReference type="PANTHER" id="PTHR35317">
    <property type="entry name" value="OS04G0629600 PROTEIN"/>
    <property type="match status" value="1"/>
</dbReference>
<reference evidence="5" key="1">
    <citation type="journal article" date="2022" name="Int. J. Mol. Sci.">
        <title>Draft Genome of Tanacetum Coccineum: Genomic Comparison of Closely Related Tanacetum-Family Plants.</title>
        <authorList>
            <person name="Yamashiro T."/>
            <person name="Shiraishi A."/>
            <person name="Nakayama K."/>
            <person name="Satake H."/>
        </authorList>
    </citation>
    <scope>NUCLEOTIDE SEQUENCE</scope>
</reference>
<reference evidence="5" key="2">
    <citation type="submission" date="2022-01" db="EMBL/GenBank/DDBJ databases">
        <authorList>
            <person name="Yamashiro T."/>
            <person name="Shiraishi A."/>
            <person name="Satake H."/>
            <person name="Nakayama K."/>
        </authorList>
    </citation>
    <scope>NUCLEOTIDE SEQUENCE</scope>
</reference>
<keyword evidence="1" id="KW-0863">Zinc-finger</keyword>
<dbReference type="Gene3D" id="4.10.60.10">
    <property type="entry name" value="Zinc finger, CCHC-type"/>
    <property type="match status" value="1"/>
</dbReference>
<feature type="compositionally biased region" description="Basic and acidic residues" evidence="3">
    <location>
        <begin position="1247"/>
        <end position="1266"/>
    </location>
</feature>
<evidence type="ECO:0000259" key="4">
    <source>
        <dbReference type="PROSITE" id="PS50158"/>
    </source>
</evidence>
<dbReference type="Pfam" id="PF14223">
    <property type="entry name" value="Retrotran_gag_2"/>
    <property type="match status" value="1"/>
</dbReference>
<feature type="compositionally biased region" description="Low complexity" evidence="3">
    <location>
        <begin position="795"/>
        <end position="808"/>
    </location>
</feature>
<dbReference type="Proteomes" id="UP001151760">
    <property type="component" value="Unassembled WGS sequence"/>
</dbReference>
<dbReference type="PANTHER" id="PTHR35317:SF23">
    <property type="entry name" value="OS04G0629600 PROTEIN"/>
    <property type="match status" value="1"/>
</dbReference>
<dbReference type="Pfam" id="PF00098">
    <property type="entry name" value="zf-CCHC"/>
    <property type="match status" value="1"/>
</dbReference>
<feature type="region of interest" description="Disordered" evidence="3">
    <location>
        <begin position="767"/>
        <end position="809"/>
    </location>
</feature>
<dbReference type="SMART" id="SM00343">
    <property type="entry name" value="ZnF_C2HC"/>
    <property type="match status" value="1"/>
</dbReference>
<feature type="region of interest" description="Disordered" evidence="3">
    <location>
        <begin position="703"/>
        <end position="737"/>
    </location>
</feature>
<keyword evidence="2" id="KW-0175">Coiled coil</keyword>
<proteinExistence type="predicted"/>
<feature type="domain" description="CCHC-type" evidence="4">
    <location>
        <begin position="422"/>
        <end position="436"/>
    </location>
</feature>
<evidence type="ECO:0000256" key="1">
    <source>
        <dbReference type="PROSITE-ProRule" id="PRU00047"/>
    </source>
</evidence>
<accession>A0ABQ5J3T2</accession>
<comment type="caution">
    <text evidence="5">The sequence shown here is derived from an EMBL/GenBank/DDBJ whole genome shotgun (WGS) entry which is preliminary data.</text>
</comment>
<evidence type="ECO:0000256" key="3">
    <source>
        <dbReference type="SAM" id="MobiDB-lite"/>
    </source>
</evidence>
<dbReference type="EMBL" id="BQNB010021463">
    <property type="protein sequence ID" value="GJU06670.1"/>
    <property type="molecule type" value="Genomic_DNA"/>
</dbReference>
<keyword evidence="1" id="KW-0862">Zinc</keyword>
<feature type="compositionally biased region" description="Polar residues" evidence="3">
    <location>
        <begin position="773"/>
        <end position="782"/>
    </location>
</feature>
<keyword evidence="6" id="KW-1185">Reference proteome</keyword>
<evidence type="ECO:0000256" key="2">
    <source>
        <dbReference type="SAM" id="Coils"/>
    </source>
</evidence>
<dbReference type="SUPFAM" id="SSF57756">
    <property type="entry name" value="Retrovirus zinc finger-like domains"/>
    <property type="match status" value="1"/>
</dbReference>
<gene>
    <name evidence="5" type="ORF">Tco_1123100</name>
</gene>
<dbReference type="InterPro" id="IPR036875">
    <property type="entry name" value="Znf_CCHC_sf"/>
</dbReference>
<protein>
    <submittedName>
        <fullName evidence="5">Ribonuclease H-like domain-containing protein</fullName>
    </submittedName>
</protein>
<dbReference type="PROSITE" id="PS50158">
    <property type="entry name" value="ZF_CCHC"/>
    <property type="match status" value="1"/>
</dbReference>
<evidence type="ECO:0000313" key="5">
    <source>
        <dbReference type="EMBL" id="GJU06670.1"/>
    </source>
</evidence>
<name>A0ABQ5J3T2_9ASTR</name>
<dbReference type="InterPro" id="IPR001878">
    <property type="entry name" value="Znf_CCHC"/>
</dbReference>
<keyword evidence="1" id="KW-0479">Metal-binding</keyword>